<evidence type="ECO:0000313" key="3">
    <source>
        <dbReference type="EMBL" id="KAK5778565.1"/>
    </source>
</evidence>
<proteinExistence type="inferred from homology"/>
<sequence length="239" mass="27372">MLIVGLTGGIAAGKSTVSRRLKEKHRLPIIDADQIAREIVEPSQYTYKKIISYFKDKIPDLLLSNGRLNRSALGKWVFSHPDDLQKLNGITHPTIRYTIFQQVIGYYIKGYSLCVLDVPLLFESGLDQFCGVTISVVCDEELQLERLQIRNPELSIDDARNRIKSQMSMDLRKAKSDYIIYNDETLESLNRQVDLLVENIKPGVIRTLLEYFPPFGCLSASTIYVSKKLSSRWRQLKQD</sequence>
<accession>A0AAN7WFQ3</accession>
<dbReference type="InterPro" id="IPR027417">
    <property type="entry name" value="P-loop_NTPase"/>
</dbReference>
<keyword evidence="2" id="KW-0067">ATP-binding</keyword>
<dbReference type="InterPro" id="IPR001977">
    <property type="entry name" value="Depp_CoAkinase"/>
</dbReference>
<keyword evidence="4" id="KW-1185">Reference proteome</keyword>
<dbReference type="PANTHER" id="PTHR10695:SF46">
    <property type="entry name" value="BIFUNCTIONAL COENZYME A SYNTHASE-RELATED"/>
    <property type="match status" value="1"/>
</dbReference>
<keyword evidence="1" id="KW-0547">Nucleotide-binding</keyword>
<gene>
    <name evidence="3" type="ORF">RI543_004233</name>
</gene>
<reference evidence="4" key="1">
    <citation type="submission" date="2023-07" db="EMBL/GenBank/DDBJ databases">
        <title>A draft genome of Kazachstania heterogenica Y-27499.</title>
        <authorList>
            <person name="Donic C."/>
            <person name="Kralova J.S."/>
            <person name="Fidel L."/>
            <person name="Ben-Dor S."/>
            <person name="Jung S."/>
        </authorList>
    </citation>
    <scope>NUCLEOTIDE SEQUENCE [LARGE SCALE GENOMIC DNA]</scope>
    <source>
        <strain evidence="4">Y27499</strain>
    </source>
</reference>
<dbReference type="Pfam" id="PF01121">
    <property type="entry name" value="CoaE"/>
    <property type="match status" value="1"/>
</dbReference>
<evidence type="ECO:0008006" key="5">
    <source>
        <dbReference type="Google" id="ProtNLM"/>
    </source>
</evidence>
<protein>
    <recommendedName>
        <fullName evidence="5">Dephospho-CoA kinase</fullName>
    </recommendedName>
</protein>
<comment type="caution">
    <text evidence="3">The sequence shown here is derived from an EMBL/GenBank/DDBJ whole genome shotgun (WGS) entry which is preliminary data.</text>
</comment>
<dbReference type="GO" id="GO:0015937">
    <property type="term" value="P:coenzyme A biosynthetic process"/>
    <property type="evidence" value="ECO:0007669"/>
    <property type="project" value="InterPro"/>
</dbReference>
<evidence type="ECO:0000256" key="2">
    <source>
        <dbReference type="ARBA" id="ARBA00022840"/>
    </source>
</evidence>
<dbReference type="CDD" id="cd02022">
    <property type="entry name" value="DPCK"/>
    <property type="match status" value="1"/>
</dbReference>
<dbReference type="PROSITE" id="PS51219">
    <property type="entry name" value="DPCK"/>
    <property type="match status" value="1"/>
</dbReference>
<dbReference type="AlphaFoldDB" id="A0AAN7WFQ3"/>
<dbReference type="GO" id="GO:0004140">
    <property type="term" value="F:dephospho-CoA kinase activity"/>
    <property type="evidence" value="ECO:0007669"/>
    <property type="project" value="InterPro"/>
</dbReference>
<name>A0AAN7WFQ3_9SACH</name>
<dbReference type="HAMAP" id="MF_00376">
    <property type="entry name" value="Dephospho_CoA_kinase"/>
    <property type="match status" value="1"/>
</dbReference>
<dbReference type="NCBIfam" id="TIGR00152">
    <property type="entry name" value="dephospho-CoA kinase"/>
    <property type="match status" value="1"/>
</dbReference>
<organism evidence="3 4">
    <name type="scientific">Arxiozyma heterogenica</name>
    <dbReference type="NCBI Taxonomy" id="278026"/>
    <lineage>
        <taxon>Eukaryota</taxon>
        <taxon>Fungi</taxon>
        <taxon>Dikarya</taxon>
        <taxon>Ascomycota</taxon>
        <taxon>Saccharomycotina</taxon>
        <taxon>Saccharomycetes</taxon>
        <taxon>Saccharomycetales</taxon>
        <taxon>Saccharomycetaceae</taxon>
        <taxon>Arxiozyma</taxon>
    </lineage>
</organism>
<evidence type="ECO:0000313" key="4">
    <source>
        <dbReference type="Proteomes" id="UP001306508"/>
    </source>
</evidence>
<dbReference type="Proteomes" id="UP001306508">
    <property type="component" value="Unassembled WGS sequence"/>
</dbReference>
<dbReference type="GO" id="GO:0005524">
    <property type="term" value="F:ATP binding"/>
    <property type="evidence" value="ECO:0007669"/>
    <property type="project" value="UniProtKB-KW"/>
</dbReference>
<dbReference type="PANTHER" id="PTHR10695">
    <property type="entry name" value="DEPHOSPHO-COA KINASE-RELATED"/>
    <property type="match status" value="1"/>
</dbReference>
<evidence type="ECO:0000256" key="1">
    <source>
        <dbReference type="ARBA" id="ARBA00022741"/>
    </source>
</evidence>
<dbReference type="Gene3D" id="3.40.50.300">
    <property type="entry name" value="P-loop containing nucleotide triphosphate hydrolases"/>
    <property type="match status" value="1"/>
</dbReference>
<dbReference type="EMBL" id="JAWIZZ010000053">
    <property type="protein sequence ID" value="KAK5778565.1"/>
    <property type="molecule type" value="Genomic_DNA"/>
</dbReference>
<dbReference type="SUPFAM" id="SSF52540">
    <property type="entry name" value="P-loop containing nucleoside triphosphate hydrolases"/>
    <property type="match status" value="1"/>
</dbReference>